<keyword evidence="1" id="KW-0812">Transmembrane</keyword>
<proteinExistence type="predicted"/>
<evidence type="ECO:0000313" key="3">
    <source>
        <dbReference type="Proteomes" id="UP001174909"/>
    </source>
</evidence>
<accession>A0AA35SIR3</accession>
<comment type="caution">
    <text evidence="2">The sequence shown here is derived from an EMBL/GenBank/DDBJ whole genome shotgun (WGS) entry which is preliminary data.</text>
</comment>
<keyword evidence="1" id="KW-1133">Transmembrane helix</keyword>
<gene>
    <name evidence="2" type="ORF">GBAR_LOCUS17123</name>
</gene>
<sequence length="179" mass="20599">MSPGGKAAAVGVLMASFLLWLWLYDARETDEVAEWLEQRGLLHLRRHRPFKHLSSLEELVRVDLDSLPKPLQYSSSLPVLRQELQLLLELRLWLRERDMEDLLPQLLEAGHSSIHSLLALGPYDIKKLASQLSPAEQGEVFREKLTRHHNISIASSANSISIRWFLLRIFLSVLFVVIF</sequence>
<organism evidence="2 3">
    <name type="scientific">Geodia barretti</name>
    <name type="common">Barrett's horny sponge</name>
    <dbReference type="NCBI Taxonomy" id="519541"/>
    <lineage>
        <taxon>Eukaryota</taxon>
        <taxon>Metazoa</taxon>
        <taxon>Porifera</taxon>
        <taxon>Demospongiae</taxon>
        <taxon>Heteroscleromorpha</taxon>
        <taxon>Tetractinellida</taxon>
        <taxon>Astrophorina</taxon>
        <taxon>Geodiidae</taxon>
        <taxon>Geodia</taxon>
    </lineage>
</organism>
<dbReference type="AlphaFoldDB" id="A0AA35SIR3"/>
<protein>
    <submittedName>
        <fullName evidence="2">Uncharacterized protein</fullName>
    </submittedName>
</protein>
<keyword evidence="1" id="KW-0472">Membrane</keyword>
<evidence type="ECO:0000313" key="2">
    <source>
        <dbReference type="EMBL" id="CAI8030199.1"/>
    </source>
</evidence>
<name>A0AA35SIR3_GEOBA</name>
<dbReference type="EMBL" id="CASHTH010002464">
    <property type="protein sequence ID" value="CAI8030199.1"/>
    <property type="molecule type" value="Genomic_DNA"/>
</dbReference>
<feature type="transmembrane region" description="Helical" evidence="1">
    <location>
        <begin position="6"/>
        <end position="24"/>
    </location>
</feature>
<evidence type="ECO:0000256" key="1">
    <source>
        <dbReference type="SAM" id="Phobius"/>
    </source>
</evidence>
<dbReference type="Proteomes" id="UP001174909">
    <property type="component" value="Unassembled WGS sequence"/>
</dbReference>
<reference evidence="2" key="1">
    <citation type="submission" date="2023-03" db="EMBL/GenBank/DDBJ databases">
        <authorList>
            <person name="Steffen K."/>
            <person name="Cardenas P."/>
        </authorList>
    </citation>
    <scope>NUCLEOTIDE SEQUENCE</scope>
</reference>
<keyword evidence="3" id="KW-1185">Reference proteome</keyword>
<feature type="non-terminal residue" evidence="2">
    <location>
        <position position="179"/>
    </location>
</feature>